<evidence type="ECO:0000256" key="4">
    <source>
        <dbReference type="ARBA" id="ARBA00022989"/>
    </source>
</evidence>
<gene>
    <name evidence="9" type="ORF">PDE_03367</name>
</gene>
<feature type="region of interest" description="Disordered" evidence="6">
    <location>
        <begin position="110"/>
        <end position="133"/>
    </location>
</feature>
<keyword evidence="5 7" id="KW-0472">Membrane</keyword>
<comment type="similarity">
    <text evidence="2">Belongs to the major facilitator superfamily. TCR/Tet family.</text>
</comment>
<feature type="transmembrane region" description="Helical" evidence="7">
    <location>
        <begin position="538"/>
        <end position="559"/>
    </location>
</feature>
<dbReference type="Pfam" id="PF07690">
    <property type="entry name" value="MFS_1"/>
    <property type="match status" value="1"/>
</dbReference>
<evidence type="ECO:0000256" key="1">
    <source>
        <dbReference type="ARBA" id="ARBA00004141"/>
    </source>
</evidence>
<evidence type="ECO:0000259" key="8">
    <source>
        <dbReference type="PROSITE" id="PS50850"/>
    </source>
</evidence>
<evidence type="ECO:0000313" key="9">
    <source>
        <dbReference type="EMBL" id="EPS28421.1"/>
    </source>
</evidence>
<feature type="transmembrane region" description="Helical" evidence="7">
    <location>
        <begin position="340"/>
        <end position="359"/>
    </location>
</feature>
<proteinExistence type="inferred from homology"/>
<evidence type="ECO:0000256" key="5">
    <source>
        <dbReference type="ARBA" id="ARBA00023136"/>
    </source>
</evidence>
<sequence length="643" mass="68649">MSTFFNPSDAPKEVRDEGTPVLNASSTANGATPASLAPNIVFSSESDPFARNESSPKPPSDIESTLVGGSTRGPSPIDHMAQKTVFEGHDSHAPLNENVAKELDEKDAAAVPVNGEEEKCSSDSDAENKDEETESEYPTAWKLILISIALCLCVFCVALDNTIIATAIPKITDEFNSLNDVGWYGSAYLLTTCAVTLIFGKLYTFYSVKWIYLIALSIFEVGSLVCGVTPSSVGLICGRAIAGLGAAGLFSGSVLIITQSVPLVKRPVYTGVLGAMFGVASVAGPLMGGAFTDRLTWRWCFYINLPIGGVTFFFVFFFFQGNKALKATMGWKEQLAELDLIGSIFFLPAIICLLLALQWGGVKYAWGSGRIIALFVVFGVLTIIFAVIQWRGQDRATVPPRLIKNRNVWGAAWYALAIGAGYFVLVYYLPIWFQAIKGATAVKSGIMNLPTIITVVLVSILAGGLVTACGYYTPFMIASSIVMTIGAGLLSTLEVDSGHPKWIGYQALFGIGLGLGMQQPMIVVQTALKPADVPSGTALIMFAQTLGGAIFISVAQNIFQNQLLHYLQVDAPDANAAQLVAAGATMIRKLVSGTLLQQVLVAYNDALTQTFYVAVAMGALSLIGPLFVEWLSVKGKKIETPAV</sequence>
<accession>S7ZIA8</accession>
<evidence type="ECO:0000256" key="3">
    <source>
        <dbReference type="ARBA" id="ARBA00022692"/>
    </source>
</evidence>
<name>S7ZIA8_PENO1</name>
<dbReference type="AlphaFoldDB" id="S7ZIA8"/>
<feature type="domain" description="Major facilitator superfamily (MFS) profile" evidence="8">
    <location>
        <begin position="146"/>
        <end position="636"/>
    </location>
</feature>
<feature type="compositionally biased region" description="Polar residues" evidence="6">
    <location>
        <begin position="22"/>
        <end position="32"/>
    </location>
</feature>
<dbReference type="PANTHER" id="PTHR23501:SF199">
    <property type="entry name" value="MFS EFFLUX TRANSPORTER INPD-RELATED"/>
    <property type="match status" value="1"/>
</dbReference>
<feature type="compositionally biased region" description="Acidic residues" evidence="6">
    <location>
        <begin position="124"/>
        <end position="133"/>
    </location>
</feature>
<dbReference type="PhylomeDB" id="S7ZIA8"/>
<dbReference type="FunFam" id="1.20.1720.10:FF:000012">
    <property type="entry name" value="MFS toxin efflux pump (AflT)"/>
    <property type="match status" value="1"/>
</dbReference>
<keyword evidence="3 7" id="KW-0812">Transmembrane</keyword>
<feature type="transmembrane region" description="Helical" evidence="7">
    <location>
        <begin position="181"/>
        <end position="204"/>
    </location>
</feature>
<organism evidence="9 10">
    <name type="scientific">Penicillium oxalicum (strain 114-2 / CGMCC 5302)</name>
    <name type="common">Penicillium decumbens</name>
    <dbReference type="NCBI Taxonomy" id="933388"/>
    <lineage>
        <taxon>Eukaryota</taxon>
        <taxon>Fungi</taxon>
        <taxon>Dikarya</taxon>
        <taxon>Ascomycota</taxon>
        <taxon>Pezizomycotina</taxon>
        <taxon>Eurotiomycetes</taxon>
        <taxon>Eurotiomycetidae</taxon>
        <taxon>Eurotiales</taxon>
        <taxon>Aspergillaceae</taxon>
        <taxon>Penicillium</taxon>
    </lineage>
</organism>
<dbReference type="Gene3D" id="1.20.1720.10">
    <property type="entry name" value="Multidrug resistance protein D"/>
    <property type="match status" value="1"/>
</dbReference>
<evidence type="ECO:0000256" key="7">
    <source>
        <dbReference type="SAM" id="Phobius"/>
    </source>
</evidence>
<feature type="transmembrane region" description="Helical" evidence="7">
    <location>
        <begin position="267"/>
        <end position="287"/>
    </location>
</feature>
<comment type="subcellular location">
    <subcellularLocation>
        <location evidence="1">Membrane</location>
        <topology evidence="1">Multi-pass membrane protein</topology>
    </subcellularLocation>
</comment>
<feature type="transmembrane region" description="Helical" evidence="7">
    <location>
        <begin position="445"/>
        <end position="465"/>
    </location>
</feature>
<dbReference type="GO" id="GO:0005886">
    <property type="term" value="C:plasma membrane"/>
    <property type="evidence" value="ECO:0007669"/>
    <property type="project" value="TreeGrafter"/>
</dbReference>
<dbReference type="SUPFAM" id="SSF103473">
    <property type="entry name" value="MFS general substrate transporter"/>
    <property type="match status" value="1"/>
</dbReference>
<reference evidence="9 10" key="1">
    <citation type="journal article" date="2013" name="PLoS ONE">
        <title>Genomic and secretomic analyses reveal unique features of the lignocellulolytic enzyme system of Penicillium decumbens.</title>
        <authorList>
            <person name="Liu G."/>
            <person name="Zhang L."/>
            <person name="Wei X."/>
            <person name="Zou G."/>
            <person name="Qin Y."/>
            <person name="Ma L."/>
            <person name="Li J."/>
            <person name="Zheng H."/>
            <person name="Wang S."/>
            <person name="Wang C."/>
            <person name="Xun L."/>
            <person name="Zhao G.-P."/>
            <person name="Zhou Z."/>
            <person name="Qu Y."/>
        </authorList>
    </citation>
    <scope>NUCLEOTIDE SEQUENCE [LARGE SCALE GENOMIC DNA]</scope>
    <source>
        <strain evidence="10">114-2 / CGMCC 5302</strain>
    </source>
</reference>
<feature type="transmembrane region" description="Helical" evidence="7">
    <location>
        <begin position="411"/>
        <end position="433"/>
    </location>
</feature>
<feature type="transmembrane region" description="Helical" evidence="7">
    <location>
        <begin position="371"/>
        <end position="391"/>
    </location>
</feature>
<dbReference type="FunFam" id="1.20.1250.20:FF:000196">
    <property type="entry name" value="MFS toxin efflux pump (AflT)"/>
    <property type="match status" value="1"/>
</dbReference>
<dbReference type="InterPro" id="IPR036259">
    <property type="entry name" value="MFS_trans_sf"/>
</dbReference>
<keyword evidence="10" id="KW-1185">Reference proteome</keyword>
<dbReference type="Proteomes" id="UP000019376">
    <property type="component" value="Unassembled WGS sequence"/>
</dbReference>
<dbReference type="PROSITE" id="PS50850">
    <property type="entry name" value="MFS"/>
    <property type="match status" value="1"/>
</dbReference>
<dbReference type="GO" id="GO:0022857">
    <property type="term" value="F:transmembrane transporter activity"/>
    <property type="evidence" value="ECO:0007669"/>
    <property type="project" value="InterPro"/>
</dbReference>
<dbReference type="InterPro" id="IPR020846">
    <property type="entry name" value="MFS_dom"/>
</dbReference>
<feature type="transmembrane region" description="Helical" evidence="7">
    <location>
        <begin position="210"/>
        <end position="228"/>
    </location>
</feature>
<feature type="transmembrane region" description="Helical" evidence="7">
    <location>
        <begin position="143"/>
        <end position="169"/>
    </location>
</feature>
<protein>
    <recommendedName>
        <fullName evidence="8">Major facilitator superfamily (MFS) profile domain-containing protein</fullName>
    </recommendedName>
</protein>
<dbReference type="OrthoDB" id="10021397at2759"/>
<keyword evidence="4 7" id="KW-1133">Transmembrane helix</keyword>
<dbReference type="EMBL" id="KB644411">
    <property type="protein sequence ID" value="EPS28421.1"/>
    <property type="molecule type" value="Genomic_DNA"/>
</dbReference>
<dbReference type="Gene3D" id="1.20.1250.20">
    <property type="entry name" value="MFS general substrate transporter like domains"/>
    <property type="match status" value="1"/>
</dbReference>
<dbReference type="PANTHER" id="PTHR23501">
    <property type="entry name" value="MAJOR FACILITATOR SUPERFAMILY"/>
    <property type="match status" value="1"/>
</dbReference>
<dbReference type="HOGENOM" id="CLU_000960_22_1_1"/>
<dbReference type="eggNOG" id="KOG0254">
    <property type="taxonomic scope" value="Eukaryota"/>
</dbReference>
<feature type="transmembrane region" description="Helical" evidence="7">
    <location>
        <begin position="240"/>
        <end position="261"/>
    </location>
</feature>
<evidence type="ECO:0000256" key="6">
    <source>
        <dbReference type="SAM" id="MobiDB-lite"/>
    </source>
</evidence>
<evidence type="ECO:0000256" key="2">
    <source>
        <dbReference type="ARBA" id="ARBA00007520"/>
    </source>
</evidence>
<feature type="transmembrane region" description="Helical" evidence="7">
    <location>
        <begin position="299"/>
        <end position="320"/>
    </location>
</feature>
<dbReference type="InterPro" id="IPR011701">
    <property type="entry name" value="MFS"/>
</dbReference>
<feature type="transmembrane region" description="Helical" evidence="7">
    <location>
        <begin position="471"/>
        <end position="490"/>
    </location>
</feature>
<dbReference type="CDD" id="cd17502">
    <property type="entry name" value="MFS_Azr1_MDR_like"/>
    <property type="match status" value="1"/>
</dbReference>
<feature type="region of interest" description="Disordered" evidence="6">
    <location>
        <begin position="1"/>
        <end position="78"/>
    </location>
</feature>
<evidence type="ECO:0000313" key="10">
    <source>
        <dbReference type="Proteomes" id="UP000019376"/>
    </source>
</evidence>
<feature type="transmembrane region" description="Helical" evidence="7">
    <location>
        <begin position="502"/>
        <end position="518"/>
    </location>
</feature>
<dbReference type="STRING" id="933388.S7ZIA8"/>
<feature type="transmembrane region" description="Helical" evidence="7">
    <location>
        <begin position="609"/>
        <end position="628"/>
    </location>
</feature>